<dbReference type="SUPFAM" id="SSF49265">
    <property type="entry name" value="Fibronectin type III"/>
    <property type="match status" value="1"/>
</dbReference>
<dbReference type="PROSITE" id="PS50853">
    <property type="entry name" value="FN3"/>
    <property type="match status" value="1"/>
</dbReference>
<evidence type="ECO:0000313" key="3">
    <source>
        <dbReference type="Proteomes" id="UP000223913"/>
    </source>
</evidence>
<reference evidence="2 3" key="1">
    <citation type="submission" date="2017-10" db="EMBL/GenBank/DDBJ databases">
        <title>The draft genome sequence of Lewinella nigricans NBRC 102662.</title>
        <authorList>
            <person name="Wang K."/>
        </authorList>
    </citation>
    <scope>NUCLEOTIDE SEQUENCE [LARGE SCALE GENOMIC DNA]</scope>
    <source>
        <strain evidence="2 3">NBRC 102662</strain>
    </source>
</reference>
<protein>
    <recommendedName>
        <fullName evidence="1">Fibronectin type-III domain-containing protein</fullName>
    </recommendedName>
</protein>
<dbReference type="InterPro" id="IPR033431">
    <property type="entry name" value="DUF5126"/>
</dbReference>
<dbReference type="InterPro" id="IPR008979">
    <property type="entry name" value="Galactose-bd-like_sf"/>
</dbReference>
<name>A0A2D0NDD2_FLAN2</name>
<gene>
    <name evidence="2" type="ORF">CRP01_09460</name>
</gene>
<dbReference type="SUPFAM" id="SSF49785">
    <property type="entry name" value="Galactose-binding domain-like"/>
    <property type="match status" value="1"/>
</dbReference>
<dbReference type="EMBL" id="PDUD01000017">
    <property type="protein sequence ID" value="PHN06524.1"/>
    <property type="molecule type" value="Genomic_DNA"/>
</dbReference>
<dbReference type="InterPro" id="IPR032527">
    <property type="entry name" value="DUF4959"/>
</dbReference>
<dbReference type="Gene3D" id="2.60.120.260">
    <property type="entry name" value="Galactose-binding domain-like"/>
    <property type="match status" value="1"/>
</dbReference>
<dbReference type="PROSITE" id="PS51257">
    <property type="entry name" value="PROKAR_LIPOPROTEIN"/>
    <property type="match status" value="1"/>
</dbReference>
<dbReference type="Proteomes" id="UP000223913">
    <property type="component" value="Unassembled WGS sequence"/>
</dbReference>
<dbReference type="OrthoDB" id="626236at2"/>
<dbReference type="Pfam" id="PF17166">
    <property type="entry name" value="DUF5126"/>
    <property type="match status" value="1"/>
</dbReference>
<dbReference type="InterPro" id="IPR036116">
    <property type="entry name" value="FN3_sf"/>
</dbReference>
<dbReference type="InterPro" id="IPR003961">
    <property type="entry name" value="FN3_dom"/>
</dbReference>
<dbReference type="RefSeq" id="WP_099149779.1">
    <property type="nucleotide sequence ID" value="NZ_PDUD01000017.1"/>
</dbReference>
<dbReference type="Pfam" id="PF16323">
    <property type="entry name" value="DUF4959"/>
    <property type="match status" value="1"/>
</dbReference>
<accession>A0A2D0NDD2</accession>
<dbReference type="InterPro" id="IPR032164">
    <property type="entry name" value="DUF5000"/>
</dbReference>
<keyword evidence="3" id="KW-1185">Reference proteome</keyword>
<evidence type="ECO:0000313" key="2">
    <source>
        <dbReference type="EMBL" id="PHN06524.1"/>
    </source>
</evidence>
<feature type="domain" description="Fibronectin type-III" evidence="1">
    <location>
        <begin position="37"/>
        <end position="130"/>
    </location>
</feature>
<sequence length="389" mass="43894">MKNLKYINPLFGVCLLVFLLGGCKEDVKGPLFDDSMPPGPVSNVIIENGPGSAVLRFTPPSDNDLLYVKAEYSLSNGLFQEVRTSKFADTLLVEGFGDTEEHEVKIYAVDGGENISEPVTVKINPTTPDVFLVEESIEMIPEFGGVLFRWKNSNNAPLSFIVYAEDEDGEFSPVETVYSGVTTGSYTLRGFDPEEREFGIVVRDRWDNFSEVKKATLTPLFEQELDKDKFNKIILEGDSDMDAWEGLYEYAYDNNPNTFNHTWAGSGWPQQWSLDLGVTARLSRVNVLQRQTFFYRHGNPRLMEIWGTNEDPESPDFSGWTKLCDCVATRPTLDGGTADEDQLHFETGDEYGFSLDDPPVRYVRFVVNETWGNTGFIHFAEVTFYGQVQ</sequence>
<dbReference type="Pfam" id="PF16391">
    <property type="entry name" value="DUF5000"/>
    <property type="match status" value="1"/>
</dbReference>
<organism evidence="2 3">
    <name type="scientific">Flavilitoribacter nigricans (strain ATCC 23147 / DSM 23189 / NBRC 102662 / NCIMB 1420 / SS-2)</name>
    <name type="common">Lewinella nigricans</name>
    <dbReference type="NCBI Taxonomy" id="1122177"/>
    <lineage>
        <taxon>Bacteria</taxon>
        <taxon>Pseudomonadati</taxon>
        <taxon>Bacteroidota</taxon>
        <taxon>Saprospiria</taxon>
        <taxon>Saprospirales</taxon>
        <taxon>Lewinellaceae</taxon>
        <taxon>Flavilitoribacter</taxon>
    </lineage>
</organism>
<comment type="caution">
    <text evidence="2">The sequence shown here is derived from an EMBL/GenBank/DDBJ whole genome shotgun (WGS) entry which is preliminary data.</text>
</comment>
<proteinExistence type="predicted"/>
<dbReference type="AlphaFoldDB" id="A0A2D0NDD2"/>
<evidence type="ECO:0000259" key="1">
    <source>
        <dbReference type="PROSITE" id="PS50853"/>
    </source>
</evidence>